<dbReference type="EMBL" id="JAVDXQ010000002">
    <property type="protein sequence ID" value="MDR7296079.1"/>
    <property type="molecule type" value="Genomic_DNA"/>
</dbReference>
<keyword evidence="3" id="KW-1185">Reference proteome</keyword>
<organism evidence="2 3">
    <name type="scientific">Pelomonas aquatica</name>
    <dbReference type="NCBI Taxonomy" id="431058"/>
    <lineage>
        <taxon>Bacteria</taxon>
        <taxon>Pseudomonadati</taxon>
        <taxon>Pseudomonadota</taxon>
        <taxon>Betaproteobacteria</taxon>
        <taxon>Burkholderiales</taxon>
        <taxon>Sphaerotilaceae</taxon>
        <taxon>Roseateles</taxon>
    </lineage>
</organism>
<comment type="similarity">
    <text evidence="1">Belongs to the CutA family.</text>
</comment>
<dbReference type="Pfam" id="PF03091">
    <property type="entry name" value="CutA1"/>
    <property type="match status" value="1"/>
</dbReference>
<dbReference type="SUPFAM" id="SSF54913">
    <property type="entry name" value="GlnB-like"/>
    <property type="match status" value="1"/>
</dbReference>
<dbReference type="InterPro" id="IPR004323">
    <property type="entry name" value="Ion_tolerance_CutA"/>
</dbReference>
<dbReference type="InterPro" id="IPR015867">
    <property type="entry name" value="N-reg_PII/ATP_PRibTrfase_C"/>
</dbReference>
<accession>A0ABU1Z629</accession>
<dbReference type="Proteomes" id="UP001180536">
    <property type="component" value="Unassembled WGS sequence"/>
</dbReference>
<name>A0ABU1Z629_9BURK</name>
<dbReference type="PANTHER" id="PTHR23419">
    <property type="entry name" value="DIVALENT CATION TOLERANCE CUTA-RELATED"/>
    <property type="match status" value="1"/>
</dbReference>
<evidence type="ECO:0000256" key="1">
    <source>
        <dbReference type="ARBA" id="ARBA00010169"/>
    </source>
</evidence>
<proteinExistence type="inferred from homology"/>
<protein>
    <submittedName>
        <fullName evidence="2">Periplasmic divalent cation tolerance protein</fullName>
    </submittedName>
</protein>
<dbReference type="InterPro" id="IPR011322">
    <property type="entry name" value="N-reg_PII-like_a/b"/>
</dbReference>
<evidence type="ECO:0000313" key="3">
    <source>
        <dbReference type="Proteomes" id="UP001180536"/>
    </source>
</evidence>
<comment type="caution">
    <text evidence="2">The sequence shown here is derived from an EMBL/GenBank/DDBJ whole genome shotgun (WGS) entry which is preliminary data.</text>
</comment>
<evidence type="ECO:0000313" key="2">
    <source>
        <dbReference type="EMBL" id="MDR7296079.1"/>
    </source>
</evidence>
<gene>
    <name evidence="2" type="ORF">J2X16_001418</name>
</gene>
<dbReference type="RefSeq" id="WP_310343186.1">
    <property type="nucleotide sequence ID" value="NZ_JAVDXQ010000002.1"/>
</dbReference>
<dbReference type="Gene3D" id="3.30.70.120">
    <property type="match status" value="1"/>
</dbReference>
<reference evidence="2 3" key="1">
    <citation type="submission" date="2023-07" db="EMBL/GenBank/DDBJ databases">
        <title>Sorghum-associated microbial communities from plants grown in Nebraska, USA.</title>
        <authorList>
            <person name="Schachtman D."/>
        </authorList>
    </citation>
    <scope>NUCLEOTIDE SEQUENCE [LARGE SCALE GENOMIC DNA]</scope>
    <source>
        <strain evidence="2 3">BE310</strain>
    </source>
</reference>
<dbReference type="PANTHER" id="PTHR23419:SF8">
    <property type="entry name" value="FI09726P"/>
    <property type="match status" value="1"/>
</dbReference>
<sequence>MDMLAVFTTVSSNDEAEVLARAAVERRLAACVQVEAIQSTYRWQGAIASEPEVRLMFKTSRALYPALEATLKSLHPYAVPAIFALPVVEASAEYEAWMEDAIGTGPAE</sequence>